<dbReference type="EMBL" id="JADGJH010000369">
    <property type="protein sequence ID" value="KAJ3130647.1"/>
    <property type="molecule type" value="Genomic_DNA"/>
</dbReference>
<comment type="caution">
    <text evidence="2">The sequence shown here is derived from an EMBL/GenBank/DDBJ whole genome shotgun (WGS) entry which is preliminary data.</text>
</comment>
<dbReference type="Proteomes" id="UP001211907">
    <property type="component" value="Unassembled WGS sequence"/>
</dbReference>
<dbReference type="GO" id="GO:0070124">
    <property type="term" value="P:mitochondrial translational initiation"/>
    <property type="evidence" value="ECO:0007669"/>
    <property type="project" value="TreeGrafter"/>
</dbReference>
<dbReference type="PANTHER" id="PTHR28058:SF1">
    <property type="entry name" value="SMALL RIBOSOMAL SUBUNIT PROTEIN BS1M"/>
    <property type="match status" value="1"/>
</dbReference>
<proteinExistence type="predicted"/>
<organism evidence="2 3">
    <name type="scientific">Physocladia obscura</name>
    <dbReference type="NCBI Taxonomy" id="109957"/>
    <lineage>
        <taxon>Eukaryota</taxon>
        <taxon>Fungi</taxon>
        <taxon>Fungi incertae sedis</taxon>
        <taxon>Chytridiomycota</taxon>
        <taxon>Chytridiomycota incertae sedis</taxon>
        <taxon>Chytridiomycetes</taxon>
        <taxon>Chytridiales</taxon>
        <taxon>Chytriomycetaceae</taxon>
        <taxon>Physocladia</taxon>
    </lineage>
</organism>
<keyword evidence="3" id="KW-1185">Reference proteome</keyword>
<evidence type="ECO:0000256" key="1">
    <source>
        <dbReference type="SAM" id="MobiDB-lite"/>
    </source>
</evidence>
<dbReference type="GO" id="GO:0005763">
    <property type="term" value="C:mitochondrial small ribosomal subunit"/>
    <property type="evidence" value="ECO:0007669"/>
    <property type="project" value="TreeGrafter"/>
</dbReference>
<protein>
    <submittedName>
        <fullName evidence="2">Uncharacterized protein</fullName>
    </submittedName>
</protein>
<dbReference type="InterPro" id="IPR016712">
    <property type="entry name" value="Rbsml_bS1m-like"/>
</dbReference>
<dbReference type="AlphaFoldDB" id="A0AAD5T4F7"/>
<feature type="compositionally biased region" description="Polar residues" evidence="1">
    <location>
        <begin position="395"/>
        <end position="408"/>
    </location>
</feature>
<evidence type="ECO:0000313" key="2">
    <source>
        <dbReference type="EMBL" id="KAJ3130647.1"/>
    </source>
</evidence>
<dbReference type="GO" id="GO:0003735">
    <property type="term" value="F:structural constituent of ribosome"/>
    <property type="evidence" value="ECO:0007669"/>
    <property type="project" value="TreeGrafter"/>
</dbReference>
<dbReference type="Pfam" id="PF11709">
    <property type="entry name" value="Mit_ribos_Mrp51"/>
    <property type="match status" value="1"/>
</dbReference>
<name>A0AAD5T4F7_9FUNG</name>
<reference evidence="2" key="1">
    <citation type="submission" date="2020-05" db="EMBL/GenBank/DDBJ databases">
        <title>Phylogenomic resolution of chytrid fungi.</title>
        <authorList>
            <person name="Stajich J.E."/>
            <person name="Amses K."/>
            <person name="Simmons R."/>
            <person name="Seto K."/>
            <person name="Myers J."/>
            <person name="Bonds A."/>
            <person name="Quandt C.A."/>
            <person name="Barry K."/>
            <person name="Liu P."/>
            <person name="Grigoriev I."/>
            <person name="Longcore J.E."/>
            <person name="James T.Y."/>
        </authorList>
    </citation>
    <scope>NUCLEOTIDE SEQUENCE</scope>
    <source>
        <strain evidence="2">JEL0513</strain>
    </source>
</reference>
<gene>
    <name evidence="2" type="ORF">HK100_007763</name>
</gene>
<feature type="region of interest" description="Disordered" evidence="1">
    <location>
        <begin position="389"/>
        <end position="408"/>
    </location>
</feature>
<evidence type="ECO:0000313" key="3">
    <source>
        <dbReference type="Proteomes" id="UP001211907"/>
    </source>
</evidence>
<sequence length="436" mass="46629">MAFAPAPSAPLASQSFAALFRTSKLAAVTYTSGAVAGHVIKSPVEHRERGEWGIKYSLPPDQRDSTAIVKALDSPSKRTCEFSSATRHLARIQRFQTVFGAHVKPDAFSIQREAFDVKRKVEAVANEISELAGNNIGNNIGNNLDVKSFAKEPEIDLGLISDAEFTELVKKAREFAVSNPNNAEWEAALNVKPRSSAAPTSPIHPPIYWSPLLNSASSSAPVYSLSSSPSSSSGDDSVSEPVDLRSVPITAVYLNPVLLGHAVGILGFVAFLPDAETTASHYALDSARKYASREFGDSYDRKPGNEIKVFVQAVTWDSARGRWKINVTQRVPNSGGGSSLLKSLFPSGIAFSKNSNSSPEKRRVYGFSSKDAKLGGFGVSGTTVEQAGVARSSERLTNQSKDNSSQLNSLNVIRNISPSGVPIGASSSQTTKRGRI</sequence>
<dbReference type="PANTHER" id="PTHR28058">
    <property type="entry name" value="37S RIBOSOMAL PROTEIN MRP51, MITOCHONDRIAL"/>
    <property type="match status" value="1"/>
</dbReference>
<accession>A0AAD5T4F7</accession>